<keyword evidence="3" id="KW-1133">Transmembrane helix</keyword>
<dbReference type="PANTHER" id="PTHR31234:SF2">
    <property type="entry name" value="OS05G0199100 PROTEIN"/>
    <property type="match status" value="1"/>
</dbReference>
<keyword evidence="3" id="KW-0812">Transmembrane</keyword>
<dbReference type="PANTHER" id="PTHR31234">
    <property type="entry name" value="LATE EMBRYOGENESIS ABUNDANT (LEA) HYDROXYPROLINE-RICH GLYCOPROTEIN FAMILY"/>
    <property type="match status" value="1"/>
</dbReference>
<feature type="transmembrane region" description="Helical" evidence="3">
    <location>
        <begin position="43"/>
        <end position="66"/>
    </location>
</feature>
<evidence type="ECO:0000256" key="1">
    <source>
        <dbReference type="ARBA" id="ARBA00004370"/>
    </source>
</evidence>
<reference evidence="5" key="1">
    <citation type="journal article" date="2020" name="Nat. Commun.">
        <title>Genome sequence of the cluster root forming white lupin.</title>
        <authorList>
            <person name="Hufnagel B."/>
            <person name="Marques A."/>
            <person name="Soriano A."/>
            <person name="Marques L."/>
            <person name="Divol F."/>
            <person name="Doumas P."/>
            <person name="Sallet E."/>
            <person name="Mancinotti D."/>
            <person name="Carrere S."/>
            <person name="Marande W."/>
            <person name="Arribat S."/>
            <person name="Keller J."/>
            <person name="Huneau C."/>
            <person name="Blein T."/>
            <person name="Aime D."/>
            <person name="Laguerre M."/>
            <person name="Taylor J."/>
            <person name="Schubert V."/>
            <person name="Nelson M."/>
            <person name="Geu-Flores F."/>
            <person name="Crespi M."/>
            <person name="Gallardo-Guerrero K."/>
            <person name="Delaux P.-M."/>
            <person name="Salse J."/>
            <person name="Berges H."/>
            <person name="Guyot R."/>
            <person name="Gouzy J."/>
            <person name="Peret B."/>
        </authorList>
    </citation>
    <scope>NUCLEOTIDE SEQUENCE [LARGE SCALE GENOMIC DNA]</scope>
    <source>
        <strain evidence="5">cv. Amiga</strain>
    </source>
</reference>
<comment type="caution">
    <text evidence="4">The sequence shown here is derived from an EMBL/GenBank/DDBJ whole genome shotgun (WGS) entry which is preliminary data.</text>
</comment>
<evidence type="ECO:0000256" key="2">
    <source>
        <dbReference type="ARBA" id="ARBA00023136"/>
    </source>
</evidence>
<comment type="subcellular location">
    <subcellularLocation>
        <location evidence="1">Membrane</location>
    </subcellularLocation>
</comment>
<dbReference type="GO" id="GO:0016020">
    <property type="term" value="C:membrane"/>
    <property type="evidence" value="ECO:0007669"/>
    <property type="project" value="UniProtKB-SubCell"/>
</dbReference>
<organism evidence="4 5">
    <name type="scientific">Lupinus albus</name>
    <name type="common">White lupine</name>
    <name type="synonym">Lupinus termis</name>
    <dbReference type="NCBI Taxonomy" id="3870"/>
    <lineage>
        <taxon>Eukaryota</taxon>
        <taxon>Viridiplantae</taxon>
        <taxon>Streptophyta</taxon>
        <taxon>Embryophyta</taxon>
        <taxon>Tracheophyta</taxon>
        <taxon>Spermatophyta</taxon>
        <taxon>Magnoliopsida</taxon>
        <taxon>eudicotyledons</taxon>
        <taxon>Gunneridae</taxon>
        <taxon>Pentapetalae</taxon>
        <taxon>rosids</taxon>
        <taxon>fabids</taxon>
        <taxon>Fabales</taxon>
        <taxon>Fabaceae</taxon>
        <taxon>Papilionoideae</taxon>
        <taxon>50 kb inversion clade</taxon>
        <taxon>genistoids sensu lato</taxon>
        <taxon>core genistoids</taxon>
        <taxon>Genisteae</taxon>
        <taxon>Lupinus</taxon>
    </lineage>
</organism>
<sequence length="217" mass="24242">MAPMLPKSLSTPSPIHTHSTTESIIYNSYSQIHRESQKRSSKCLVYILSGFVTLLAFWVVFSSIVLHVKDPSLQLRSARVIHISYNTSPSLSSNITMIATMKIMNPNFGRFNYGNGSVSVVYGTASIGGWEISGAKMEARESKEFNVMVNMRCSKILLVSGNNITNEIHSGMLKLRSYAKLSGTIYLLKIVKKRKTIEMNCVMNLNLTSHSFHNIQC</sequence>
<dbReference type="InterPro" id="IPR044839">
    <property type="entry name" value="NDR1-like"/>
</dbReference>
<accession>A0A6A4PZ45</accession>
<evidence type="ECO:0000313" key="4">
    <source>
        <dbReference type="EMBL" id="KAE9606546.1"/>
    </source>
</evidence>
<dbReference type="GO" id="GO:0098542">
    <property type="term" value="P:defense response to other organism"/>
    <property type="evidence" value="ECO:0007669"/>
    <property type="project" value="InterPro"/>
</dbReference>
<name>A0A6A4PZ45_LUPAL</name>
<protein>
    <submittedName>
        <fullName evidence="4">Putative Late embryogenesis abundant protein, LEA-14</fullName>
    </submittedName>
</protein>
<gene>
    <name evidence="4" type="ORF">Lalb_Chr09g0320761</name>
</gene>
<dbReference type="AlphaFoldDB" id="A0A6A4PZ45"/>
<keyword evidence="2 3" id="KW-0472">Membrane</keyword>
<evidence type="ECO:0000313" key="5">
    <source>
        <dbReference type="Proteomes" id="UP000447434"/>
    </source>
</evidence>
<dbReference type="SUPFAM" id="SSF117070">
    <property type="entry name" value="LEA14-like"/>
    <property type="match status" value="1"/>
</dbReference>
<dbReference type="OrthoDB" id="1894389at2759"/>
<dbReference type="Proteomes" id="UP000447434">
    <property type="component" value="Chromosome 9"/>
</dbReference>
<keyword evidence="5" id="KW-1185">Reference proteome</keyword>
<evidence type="ECO:0000256" key="3">
    <source>
        <dbReference type="SAM" id="Phobius"/>
    </source>
</evidence>
<proteinExistence type="predicted"/>
<dbReference type="EMBL" id="WOCE01000009">
    <property type="protein sequence ID" value="KAE9606546.1"/>
    <property type="molecule type" value="Genomic_DNA"/>
</dbReference>